<dbReference type="Proteomes" id="UP001221142">
    <property type="component" value="Unassembled WGS sequence"/>
</dbReference>
<reference evidence="1" key="1">
    <citation type="submission" date="2023-03" db="EMBL/GenBank/DDBJ databases">
        <title>Massive genome expansion in bonnet fungi (Mycena s.s.) driven by repeated elements and novel gene families across ecological guilds.</title>
        <authorList>
            <consortium name="Lawrence Berkeley National Laboratory"/>
            <person name="Harder C.B."/>
            <person name="Miyauchi S."/>
            <person name="Viragh M."/>
            <person name="Kuo A."/>
            <person name="Thoen E."/>
            <person name="Andreopoulos B."/>
            <person name="Lu D."/>
            <person name="Skrede I."/>
            <person name="Drula E."/>
            <person name="Henrissat B."/>
            <person name="Morin E."/>
            <person name="Kohler A."/>
            <person name="Barry K."/>
            <person name="LaButti K."/>
            <person name="Morin E."/>
            <person name="Salamov A."/>
            <person name="Lipzen A."/>
            <person name="Mereny Z."/>
            <person name="Hegedus B."/>
            <person name="Baldrian P."/>
            <person name="Stursova M."/>
            <person name="Weitz H."/>
            <person name="Taylor A."/>
            <person name="Grigoriev I.V."/>
            <person name="Nagy L.G."/>
            <person name="Martin F."/>
            <person name="Kauserud H."/>
        </authorList>
    </citation>
    <scope>NUCLEOTIDE SEQUENCE</scope>
    <source>
        <strain evidence="1">9284</strain>
    </source>
</reference>
<accession>A0AAD7AZT4</accession>
<organism evidence="1 2">
    <name type="scientific">Roridomyces roridus</name>
    <dbReference type="NCBI Taxonomy" id="1738132"/>
    <lineage>
        <taxon>Eukaryota</taxon>
        <taxon>Fungi</taxon>
        <taxon>Dikarya</taxon>
        <taxon>Basidiomycota</taxon>
        <taxon>Agaricomycotina</taxon>
        <taxon>Agaricomycetes</taxon>
        <taxon>Agaricomycetidae</taxon>
        <taxon>Agaricales</taxon>
        <taxon>Marasmiineae</taxon>
        <taxon>Mycenaceae</taxon>
        <taxon>Roridomyces</taxon>
    </lineage>
</organism>
<keyword evidence="2" id="KW-1185">Reference proteome</keyword>
<evidence type="ECO:0000313" key="1">
    <source>
        <dbReference type="EMBL" id="KAJ7605909.1"/>
    </source>
</evidence>
<name>A0AAD7AZT4_9AGAR</name>
<protein>
    <submittedName>
        <fullName evidence="1">Uncharacterized protein</fullName>
    </submittedName>
</protein>
<dbReference type="AlphaFoldDB" id="A0AAD7AZT4"/>
<sequence>MLASDPEPEDAIWNRVLSFVYAHKEDRLLAWYSHGDHNYDFSDYGPHRDLDEDDWMNQPPIGARPLLVYKRFQRLATPYLSSQQILRWGQHARHVRLYEEVHQAGDTAKLLSHFPRLRSLAVADEEDRVIPPWDVFDELSVRCGATLDTFEGVGVAKSKKAVDPVIFSRFAEMKFFAWDSETVFDTAEDGFSDAFQNLEQMAIREADASFYMILARMELPSLRCVILTATETSKSHVFFSKHGGKLERLALLDATLNADVFNYCPSIKHLSMTWDWASSRRVLNLLVQFWSHQYS</sequence>
<dbReference type="EMBL" id="JARKIF010000066">
    <property type="protein sequence ID" value="KAJ7605909.1"/>
    <property type="molecule type" value="Genomic_DNA"/>
</dbReference>
<comment type="caution">
    <text evidence="1">The sequence shown here is derived from an EMBL/GenBank/DDBJ whole genome shotgun (WGS) entry which is preliminary data.</text>
</comment>
<evidence type="ECO:0000313" key="2">
    <source>
        <dbReference type="Proteomes" id="UP001221142"/>
    </source>
</evidence>
<gene>
    <name evidence="1" type="ORF">FB45DRAFT_1041826</name>
</gene>
<proteinExistence type="predicted"/>